<proteinExistence type="predicted"/>
<dbReference type="Gene3D" id="1.20.1560.10">
    <property type="entry name" value="ABC transporter type 1, transmembrane domain"/>
    <property type="match status" value="1"/>
</dbReference>
<dbReference type="SUPFAM" id="SSF52540">
    <property type="entry name" value="P-loop containing nucleoside triphosphate hydrolases"/>
    <property type="match status" value="1"/>
</dbReference>
<dbReference type="InterPro" id="IPR036640">
    <property type="entry name" value="ABC1_TM_sf"/>
</dbReference>
<sequence length="592" mass="66474">MSNKTEKTQTDGSLLEMFRFVFSKVLKKRWLLVLNILALTVITLLQFVMPQIEQFIIDKVIPQRNFQWLILAIVILLLTAVVLGVFNYISTYYMTIMSQNAITDLRNQLYEYLLKLDTTFFESSKTGDLMTRLTSDINNLQSLISANMLNMVGNLFTFIGVLALIFYINWQMALAVSLTFPLMFIVYRVFRVRIRTAFMNARRSQSRMSNQMQQTLTQIDLIKSFNSEDTEASRFDHFADTNRKDMITAGRNQAIFSPLIDGINTLGIAIVLALGAYFIIKGQLTVGALVAYLSYVAMVQSPIQAFTRLLNQLQQSLVSYGRIQSILQERPQVLNAADPKPFPQFSQGIVLDHVNFNYDAAKHPDSHDATLKDISFTIPYGKTTALVGRSGSGKTTITRLIDRFYDLKSGSITIDGLPIQSIDIASLRQNIAIVSQDIFIIDGSIRNNILYGRPTATDDEVWQVAKLADLDTFIQGLPDQLDTQVGERGVKLSGGQKQRLSIARALLKNAPIIILDEATASLDNQSEKAIQRALNNLLESRTSLVIAHRLSTIHDADQIIVLENGQVVEKGTHESLLKADGAYKKLYDAQFE</sequence>
<dbReference type="GO" id="GO:0015421">
    <property type="term" value="F:ABC-type oligopeptide transporter activity"/>
    <property type="evidence" value="ECO:0007669"/>
    <property type="project" value="TreeGrafter"/>
</dbReference>
<evidence type="ECO:0000256" key="2">
    <source>
        <dbReference type="ARBA" id="ARBA00022448"/>
    </source>
</evidence>
<evidence type="ECO:0000313" key="11">
    <source>
        <dbReference type="EMBL" id="GAT17918.1"/>
    </source>
</evidence>
<dbReference type="FunFam" id="3.40.50.300:FF:000287">
    <property type="entry name" value="Multidrug ABC transporter ATP-binding protein"/>
    <property type="match status" value="1"/>
</dbReference>
<dbReference type="PROSITE" id="PS50893">
    <property type="entry name" value="ABC_TRANSPORTER_2"/>
    <property type="match status" value="1"/>
</dbReference>
<evidence type="ECO:0000256" key="5">
    <source>
        <dbReference type="ARBA" id="ARBA00022840"/>
    </source>
</evidence>
<dbReference type="SUPFAM" id="SSF90123">
    <property type="entry name" value="ABC transporter transmembrane region"/>
    <property type="match status" value="1"/>
</dbReference>
<dbReference type="CDD" id="cd07346">
    <property type="entry name" value="ABC_6TM_exporters"/>
    <property type="match status" value="1"/>
</dbReference>
<keyword evidence="4" id="KW-0547">Nucleotide-binding</keyword>
<dbReference type="STRING" id="1302250.GCA_001313225_00252"/>
<evidence type="ECO:0000313" key="12">
    <source>
        <dbReference type="Proteomes" id="UP000198402"/>
    </source>
</evidence>
<feature type="transmembrane region" description="Helical" evidence="8">
    <location>
        <begin position="68"/>
        <end position="89"/>
    </location>
</feature>
<evidence type="ECO:0000256" key="3">
    <source>
        <dbReference type="ARBA" id="ARBA00022692"/>
    </source>
</evidence>
<comment type="caution">
    <text evidence="11">The sequence shown here is derived from an EMBL/GenBank/DDBJ whole genome shotgun (WGS) entry which is preliminary data.</text>
</comment>
<dbReference type="PROSITE" id="PS50929">
    <property type="entry name" value="ABC_TM1F"/>
    <property type="match status" value="1"/>
</dbReference>
<evidence type="ECO:0000256" key="1">
    <source>
        <dbReference type="ARBA" id="ARBA00004651"/>
    </source>
</evidence>
<feature type="transmembrane region" description="Helical" evidence="8">
    <location>
        <begin position="148"/>
        <end position="168"/>
    </location>
</feature>
<dbReference type="InterPro" id="IPR039421">
    <property type="entry name" value="Type_1_exporter"/>
</dbReference>
<feature type="domain" description="ABC transporter" evidence="9">
    <location>
        <begin position="349"/>
        <end position="589"/>
    </location>
</feature>
<dbReference type="GO" id="GO:0016887">
    <property type="term" value="F:ATP hydrolysis activity"/>
    <property type="evidence" value="ECO:0007669"/>
    <property type="project" value="InterPro"/>
</dbReference>
<keyword evidence="7 8" id="KW-0472">Membrane</keyword>
<dbReference type="InterPro" id="IPR003593">
    <property type="entry name" value="AAA+_ATPase"/>
</dbReference>
<dbReference type="OrthoDB" id="9770415at2"/>
<evidence type="ECO:0000259" key="10">
    <source>
        <dbReference type="PROSITE" id="PS50929"/>
    </source>
</evidence>
<dbReference type="Proteomes" id="UP000198402">
    <property type="component" value="Unassembled WGS sequence"/>
</dbReference>
<dbReference type="RefSeq" id="WP_089136034.1">
    <property type="nucleotide sequence ID" value="NZ_BCMG01000001.1"/>
</dbReference>
<dbReference type="InterPro" id="IPR017871">
    <property type="entry name" value="ABC_transporter-like_CS"/>
</dbReference>
<evidence type="ECO:0000256" key="4">
    <source>
        <dbReference type="ARBA" id="ARBA00022741"/>
    </source>
</evidence>
<gene>
    <name evidence="11" type="primary">mdlB_3</name>
    <name evidence="11" type="ORF">IWT126_00175</name>
</gene>
<evidence type="ECO:0000256" key="8">
    <source>
        <dbReference type="SAM" id="Phobius"/>
    </source>
</evidence>
<feature type="transmembrane region" description="Helical" evidence="8">
    <location>
        <begin position="174"/>
        <end position="190"/>
    </location>
</feature>
<evidence type="ECO:0000256" key="6">
    <source>
        <dbReference type="ARBA" id="ARBA00022989"/>
    </source>
</evidence>
<protein>
    <submittedName>
        <fullName evidence="11">Multidrug ABC transporter ATP-binding and permease protein</fullName>
    </submittedName>
</protein>
<evidence type="ECO:0000259" key="9">
    <source>
        <dbReference type="PROSITE" id="PS50893"/>
    </source>
</evidence>
<accession>A0A1Z5H3P2</accession>
<dbReference type="Pfam" id="PF00005">
    <property type="entry name" value="ABC_tran"/>
    <property type="match status" value="1"/>
</dbReference>
<dbReference type="AlphaFoldDB" id="A0A1Z5H3P2"/>
<dbReference type="PANTHER" id="PTHR43394">
    <property type="entry name" value="ATP-DEPENDENT PERMEASE MDL1, MITOCHONDRIAL"/>
    <property type="match status" value="1"/>
</dbReference>
<reference evidence="11 12" key="1">
    <citation type="submission" date="2015-11" db="EMBL/GenBank/DDBJ databases">
        <title>Draft genome sequences of new species of the genus Lactobacillus isolated from orchardgrass silage.</title>
        <authorList>
            <person name="Tohno M."/>
            <person name="Tanizawa Y."/>
            <person name="Arita M."/>
        </authorList>
    </citation>
    <scope>NUCLEOTIDE SEQUENCE [LARGE SCALE GENOMIC DNA]</scope>
    <source>
        <strain evidence="11 12">IWT126</strain>
    </source>
</reference>
<dbReference type="SMART" id="SM00382">
    <property type="entry name" value="AAA"/>
    <property type="match status" value="1"/>
</dbReference>
<keyword evidence="12" id="KW-1185">Reference proteome</keyword>
<dbReference type="PROSITE" id="PS00211">
    <property type="entry name" value="ABC_TRANSPORTER_1"/>
    <property type="match status" value="1"/>
</dbReference>
<keyword evidence="2" id="KW-0813">Transport</keyword>
<feature type="transmembrane region" description="Helical" evidence="8">
    <location>
        <begin position="30"/>
        <end position="48"/>
    </location>
</feature>
<keyword evidence="5 11" id="KW-0067">ATP-binding</keyword>
<dbReference type="InterPro" id="IPR011527">
    <property type="entry name" value="ABC1_TM_dom"/>
</dbReference>
<name>A0A1Z5H3P2_9LACO</name>
<keyword evidence="6 8" id="KW-1133">Transmembrane helix</keyword>
<dbReference type="Gene3D" id="3.40.50.300">
    <property type="entry name" value="P-loop containing nucleotide triphosphate hydrolases"/>
    <property type="match status" value="1"/>
</dbReference>
<evidence type="ECO:0000256" key="7">
    <source>
        <dbReference type="ARBA" id="ARBA00023136"/>
    </source>
</evidence>
<dbReference type="EMBL" id="BCMG01000001">
    <property type="protein sequence ID" value="GAT17918.1"/>
    <property type="molecule type" value="Genomic_DNA"/>
</dbReference>
<comment type="subcellular location">
    <subcellularLocation>
        <location evidence="1">Cell membrane</location>
        <topology evidence="1">Multi-pass membrane protein</topology>
    </subcellularLocation>
</comment>
<dbReference type="InterPro" id="IPR003439">
    <property type="entry name" value="ABC_transporter-like_ATP-bd"/>
</dbReference>
<dbReference type="InterPro" id="IPR027417">
    <property type="entry name" value="P-loop_NTPase"/>
</dbReference>
<dbReference type="PANTHER" id="PTHR43394:SF1">
    <property type="entry name" value="ATP-BINDING CASSETTE SUB-FAMILY B MEMBER 10, MITOCHONDRIAL"/>
    <property type="match status" value="1"/>
</dbReference>
<dbReference type="GO" id="GO:0005524">
    <property type="term" value="F:ATP binding"/>
    <property type="evidence" value="ECO:0007669"/>
    <property type="project" value="UniProtKB-KW"/>
</dbReference>
<dbReference type="Pfam" id="PF00664">
    <property type="entry name" value="ABC_membrane"/>
    <property type="match status" value="1"/>
</dbReference>
<dbReference type="GO" id="GO:0005886">
    <property type="term" value="C:plasma membrane"/>
    <property type="evidence" value="ECO:0007669"/>
    <property type="project" value="UniProtKB-SubCell"/>
</dbReference>
<organism evidence="11 12">
    <name type="scientific">Secundilactobacillus silagei JCM 19001</name>
    <dbReference type="NCBI Taxonomy" id="1302250"/>
    <lineage>
        <taxon>Bacteria</taxon>
        <taxon>Bacillati</taxon>
        <taxon>Bacillota</taxon>
        <taxon>Bacilli</taxon>
        <taxon>Lactobacillales</taxon>
        <taxon>Lactobacillaceae</taxon>
        <taxon>Secundilactobacillus</taxon>
    </lineage>
</organism>
<keyword evidence="3 8" id="KW-0812">Transmembrane</keyword>
<feature type="domain" description="ABC transmembrane type-1" evidence="10">
    <location>
        <begin position="33"/>
        <end position="315"/>
    </location>
</feature>
<feature type="transmembrane region" description="Helical" evidence="8">
    <location>
        <begin position="254"/>
        <end position="280"/>
    </location>
</feature>